<comment type="caution">
    <text evidence="2">The sequence shown here is derived from an EMBL/GenBank/DDBJ whole genome shotgun (WGS) entry which is preliminary data.</text>
</comment>
<dbReference type="EMBL" id="RSCE01000009">
    <property type="protein sequence ID" value="RSH79638.1"/>
    <property type="molecule type" value="Genomic_DNA"/>
</dbReference>
<name>A0A427XLD6_9TREE</name>
<evidence type="ECO:0000256" key="1">
    <source>
        <dbReference type="SAM" id="Phobius"/>
    </source>
</evidence>
<evidence type="ECO:0000313" key="2">
    <source>
        <dbReference type="EMBL" id="RSH79638.1"/>
    </source>
</evidence>
<protein>
    <submittedName>
        <fullName evidence="2">Uncharacterized protein</fullName>
    </submittedName>
</protein>
<dbReference type="GeneID" id="39593833"/>
<reference evidence="2 3" key="1">
    <citation type="submission" date="2018-11" db="EMBL/GenBank/DDBJ databases">
        <title>Genome sequence of Apiotrichum porosum DSM 27194.</title>
        <authorList>
            <person name="Aliyu H."/>
            <person name="Gorte O."/>
            <person name="Ochsenreither K."/>
        </authorList>
    </citation>
    <scope>NUCLEOTIDE SEQUENCE [LARGE SCALE GENOMIC DNA]</scope>
    <source>
        <strain evidence="2 3">DSM 27194</strain>
    </source>
</reference>
<keyword evidence="1" id="KW-0472">Membrane</keyword>
<organism evidence="2 3">
    <name type="scientific">Apiotrichum porosum</name>
    <dbReference type="NCBI Taxonomy" id="105984"/>
    <lineage>
        <taxon>Eukaryota</taxon>
        <taxon>Fungi</taxon>
        <taxon>Dikarya</taxon>
        <taxon>Basidiomycota</taxon>
        <taxon>Agaricomycotina</taxon>
        <taxon>Tremellomycetes</taxon>
        <taxon>Trichosporonales</taxon>
        <taxon>Trichosporonaceae</taxon>
        <taxon>Apiotrichum</taxon>
    </lineage>
</organism>
<keyword evidence="1" id="KW-1133">Transmembrane helix</keyword>
<accession>A0A427XLD6</accession>
<evidence type="ECO:0000313" key="3">
    <source>
        <dbReference type="Proteomes" id="UP000279236"/>
    </source>
</evidence>
<dbReference type="Proteomes" id="UP000279236">
    <property type="component" value="Unassembled WGS sequence"/>
</dbReference>
<feature type="transmembrane region" description="Helical" evidence="1">
    <location>
        <begin position="31"/>
        <end position="48"/>
    </location>
</feature>
<sequence>MAPFHHLRQSPTTFDLATCAALMQRGRVTDLFILCLGVGLGILIYALMHDLASRGRCNTCSCAGQQHANSSWSAETLPAYVVHASGPVDLNAAVVQRPVATKE</sequence>
<gene>
    <name evidence="2" type="ORF">EHS24_009290</name>
</gene>
<proteinExistence type="predicted"/>
<keyword evidence="1" id="KW-0812">Transmembrane</keyword>
<keyword evidence="3" id="KW-1185">Reference proteome</keyword>
<dbReference type="RefSeq" id="XP_028474747.1">
    <property type="nucleotide sequence ID" value="XM_028624579.1"/>
</dbReference>
<dbReference type="AlphaFoldDB" id="A0A427XLD6"/>